<evidence type="ECO:0000313" key="5">
    <source>
        <dbReference type="Proteomes" id="UP001193680"/>
    </source>
</evidence>
<dbReference type="PIRSF" id="PIRSF006276">
    <property type="entry name" value="UspA"/>
    <property type="match status" value="1"/>
</dbReference>
<organism evidence="4 5">
    <name type="scientific">Thiomicrorhabdus heinhorstiae</name>
    <dbReference type="NCBI Taxonomy" id="2748010"/>
    <lineage>
        <taxon>Bacteria</taxon>
        <taxon>Pseudomonadati</taxon>
        <taxon>Pseudomonadota</taxon>
        <taxon>Gammaproteobacteria</taxon>
        <taxon>Thiotrichales</taxon>
        <taxon>Piscirickettsiaceae</taxon>
        <taxon>Thiomicrorhabdus</taxon>
    </lineage>
</organism>
<evidence type="ECO:0000259" key="3">
    <source>
        <dbReference type="Pfam" id="PF00582"/>
    </source>
</evidence>
<dbReference type="PANTHER" id="PTHR46268">
    <property type="entry name" value="STRESS RESPONSE PROTEIN NHAX"/>
    <property type="match status" value="1"/>
</dbReference>
<dbReference type="Gene3D" id="3.40.50.620">
    <property type="entry name" value="HUPs"/>
    <property type="match status" value="1"/>
</dbReference>
<evidence type="ECO:0000256" key="2">
    <source>
        <dbReference type="PIRNR" id="PIRNR006276"/>
    </source>
</evidence>
<name>A0ABS0BSI3_9GAMM</name>
<dbReference type="InterPro" id="IPR006015">
    <property type="entry name" value="Universal_stress_UspA"/>
</dbReference>
<dbReference type="SUPFAM" id="SSF52402">
    <property type="entry name" value="Adenine nucleotide alpha hydrolases-like"/>
    <property type="match status" value="1"/>
</dbReference>
<feature type="domain" description="UspA" evidence="3">
    <location>
        <begin position="4"/>
        <end position="145"/>
    </location>
</feature>
<evidence type="ECO:0000256" key="1">
    <source>
        <dbReference type="ARBA" id="ARBA00008791"/>
    </source>
</evidence>
<dbReference type="PANTHER" id="PTHR46268:SF6">
    <property type="entry name" value="UNIVERSAL STRESS PROTEIN UP12"/>
    <property type="match status" value="1"/>
</dbReference>
<comment type="subcellular location">
    <subcellularLocation>
        <location evidence="2">Cytoplasm</location>
    </subcellularLocation>
</comment>
<dbReference type="Proteomes" id="UP001193680">
    <property type="component" value="Unassembled WGS sequence"/>
</dbReference>
<dbReference type="InterPro" id="IPR014729">
    <property type="entry name" value="Rossmann-like_a/b/a_fold"/>
</dbReference>
<dbReference type="EMBL" id="JACBGI020000001">
    <property type="protein sequence ID" value="MBF6056831.1"/>
    <property type="molecule type" value="Genomic_DNA"/>
</dbReference>
<comment type="similarity">
    <text evidence="1 2">Belongs to the universal stress protein A family.</text>
</comment>
<keyword evidence="2" id="KW-0963">Cytoplasm</keyword>
<comment type="caution">
    <text evidence="4">The sequence shown here is derived from an EMBL/GenBank/DDBJ whole genome shotgun (WGS) entry which is preliminary data.</text>
</comment>
<dbReference type="PRINTS" id="PR01438">
    <property type="entry name" value="UNVRSLSTRESS"/>
</dbReference>
<reference evidence="4 5" key="1">
    <citation type="submission" date="2020-11" db="EMBL/GenBank/DDBJ databases">
        <title>Sulfur oxidizing isolate from Hospital Hole Sinkhole.</title>
        <authorList>
            <person name="Scott K.M."/>
        </authorList>
    </citation>
    <scope>NUCLEOTIDE SEQUENCE [LARGE SCALE GENOMIC DNA]</scope>
    <source>
        <strain evidence="4 5">HH1</strain>
    </source>
</reference>
<sequence>MSLYKQIVVAVDFSPSSVQAIMRARALAQAESSHLTLIHTVEAPTYPVLEDIAVTGMPGIWDDEITTGWVKRSDEKLSELATRYKADSFRTLIGYPASEILAFAEQSSADLIVMGYHGTSGWRRLIGSTTNAVIHDSKCDVLAVKTDS</sequence>
<dbReference type="InterPro" id="IPR006016">
    <property type="entry name" value="UspA"/>
</dbReference>
<proteinExistence type="inferred from homology"/>
<dbReference type="RefSeq" id="WP_194947192.1">
    <property type="nucleotide sequence ID" value="NZ_JACBGI020000001.1"/>
</dbReference>
<protein>
    <recommendedName>
        <fullName evidence="2">Universal stress protein</fullName>
    </recommendedName>
</protein>
<dbReference type="CDD" id="cd00293">
    <property type="entry name" value="USP-like"/>
    <property type="match status" value="1"/>
</dbReference>
<keyword evidence="5" id="KW-1185">Reference proteome</keyword>
<evidence type="ECO:0000313" key="4">
    <source>
        <dbReference type="EMBL" id="MBF6056831.1"/>
    </source>
</evidence>
<accession>A0ABS0BSI3</accession>
<gene>
    <name evidence="4" type="ORF">H8792_000570</name>
</gene>
<dbReference type="Pfam" id="PF00582">
    <property type="entry name" value="Usp"/>
    <property type="match status" value="1"/>
</dbReference>